<dbReference type="CDD" id="cd05466">
    <property type="entry name" value="PBP2_LTTR_substrate"/>
    <property type="match status" value="1"/>
</dbReference>
<dbReference type="AlphaFoldDB" id="A0A2K1QEV6"/>
<protein>
    <submittedName>
        <fullName evidence="6">LysR family transcriptional regulator</fullName>
    </submittedName>
</protein>
<evidence type="ECO:0000256" key="1">
    <source>
        <dbReference type="ARBA" id="ARBA00009437"/>
    </source>
</evidence>
<dbReference type="InterPro" id="IPR005119">
    <property type="entry name" value="LysR_subst-bd"/>
</dbReference>
<dbReference type="SUPFAM" id="SSF53850">
    <property type="entry name" value="Periplasmic binding protein-like II"/>
    <property type="match status" value="1"/>
</dbReference>
<reference evidence="7" key="1">
    <citation type="submission" date="2017-09" db="EMBL/GenBank/DDBJ databases">
        <authorList>
            <person name="Palmer M."/>
            <person name="Steenkamp E.T."/>
            <person name="Coetzee M.P."/>
            <person name="Avontuur J.R."/>
            <person name="Van Zyl E."/>
            <person name="Chan W.-Y."/>
            <person name="Blom J."/>
            <person name="Venter S.N."/>
        </authorList>
    </citation>
    <scope>NUCLEOTIDE SEQUENCE [LARGE SCALE GENOMIC DNA]</scope>
    <source>
        <strain evidence="7">QC88-366</strain>
    </source>
</reference>
<evidence type="ECO:0000256" key="2">
    <source>
        <dbReference type="ARBA" id="ARBA00023015"/>
    </source>
</evidence>
<dbReference type="InterPro" id="IPR050950">
    <property type="entry name" value="HTH-type_LysR_regulators"/>
</dbReference>
<dbReference type="RefSeq" id="WP_103058097.1">
    <property type="nucleotide sequence ID" value="NZ_BSOF01000028.1"/>
</dbReference>
<dbReference type="PANTHER" id="PTHR30419:SF30">
    <property type="entry name" value="LYSR FAMILY TRANSCRIPTIONAL REGULATOR"/>
    <property type="match status" value="1"/>
</dbReference>
<proteinExistence type="inferred from homology"/>
<accession>A0A2K1QEV6</accession>
<comment type="similarity">
    <text evidence="1">Belongs to the LysR transcriptional regulatory family.</text>
</comment>
<dbReference type="PANTHER" id="PTHR30419">
    <property type="entry name" value="HTH-TYPE TRANSCRIPTIONAL REGULATOR YBHD"/>
    <property type="match status" value="1"/>
</dbReference>
<dbReference type="Pfam" id="PF03466">
    <property type="entry name" value="LysR_substrate"/>
    <property type="match status" value="1"/>
</dbReference>
<dbReference type="OrthoDB" id="6085176at2"/>
<dbReference type="InterPro" id="IPR000847">
    <property type="entry name" value="LysR_HTH_N"/>
</dbReference>
<dbReference type="GO" id="GO:0005829">
    <property type="term" value="C:cytosol"/>
    <property type="evidence" value="ECO:0007669"/>
    <property type="project" value="TreeGrafter"/>
</dbReference>
<gene>
    <name evidence="6" type="ORF">COO59_01705</name>
</gene>
<dbReference type="Proteomes" id="UP000236345">
    <property type="component" value="Unassembled WGS sequence"/>
</dbReference>
<dbReference type="InterPro" id="IPR036388">
    <property type="entry name" value="WH-like_DNA-bd_sf"/>
</dbReference>
<dbReference type="InterPro" id="IPR036390">
    <property type="entry name" value="WH_DNA-bd_sf"/>
</dbReference>
<dbReference type="PRINTS" id="PR00039">
    <property type="entry name" value="HTHLYSR"/>
</dbReference>
<evidence type="ECO:0000259" key="5">
    <source>
        <dbReference type="PROSITE" id="PS50931"/>
    </source>
</evidence>
<dbReference type="GO" id="GO:0003700">
    <property type="term" value="F:DNA-binding transcription factor activity"/>
    <property type="evidence" value="ECO:0007669"/>
    <property type="project" value="InterPro"/>
</dbReference>
<dbReference type="Pfam" id="PF00126">
    <property type="entry name" value="HTH_1"/>
    <property type="match status" value="1"/>
</dbReference>
<evidence type="ECO:0000313" key="6">
    <source>
        <dbReference type="EMBL" id="PNS13553.1"/>
    </source>
</evidence>
<feature type="domain" description="HTH lysR-type" evidence="5">
    <location>
        <begin position="1"/>
        <end position="59"/>
    </location>
</feature>
<keyword evidence="2" id="KW-0805">Transcription regulation</keyword>
<keyword evidence="3" id="KW-0238">DNA-binding</keyword>
<keyword evidence="7" id="KW-1185">Reference proteome</keyword>
<evidence type="ECO:0000313" key="7">
    <source>
        <dbReference type="Proteomes" id="UP000236345"/>
    </source>
</evidence>
<dbReference type="Gene3D" id="1.10.10.10">
    <property type="entry name" value="Winged helix-like DNA-binding domain superfamily/Winged helix DNA-binding domain"/>
    <property type="match status" value="1"/>
</dbReference>
<name>A0A2K1QEV6_9GAMM</name>
<dbReference type="EMBL" id="NWUO01000001">
    <property type="protein sequence ID" value="PNS13553.1"/>
    <property type="molecule type" value="Genomic_DNA"/>
</dbReference>
<comment type="caution">
    <text evidence="6">The sequence shown here is derived from an EMBL/GenBank/DDBJ whole genome shotgun (WGS) entry which is preliminary data.</text>
</comment>
<dbReference type="SUPFAM" id="SSF46785">
    <property type="entry name" value="Winged helix' DNA-binding domain"/>
    <property type="match status" value="1"/>
</dbReference>
<dbReference type="PROSITE" id="PS50931">
    <property type="entry name" value="HTH_LYSR"/>
    <property type="match status" value="1"/>
</dbReference>
<organism evidence="6 7">
    <name type="scientific">Mixta theicola</name>
    <dbReference type="NCBI Taxonomy" id="1458355"/>
    <lineage>
        <taxon>Bacteria</taxon>
        <taxon>Pseudomonadati</taxon>
        <taxon>Pseudomonadota</taxon>
        <taxon>Gammaproteobacteria</taxon>
        <taxon>Enterobacterales</taxon>
        <taxon>Erwiniaceae</taxon>
        <taxon>Mixta</taxon>
    </lineage>
</organism>
<evidence type="ECO:0000256" key="4">
    <source>
        <dbReference type="ARBA" id="ARBA00023163"/>
    </source>
</evidence>
<sequence length="310" mass="35654">MIMDKILRQFIEVATFKNVSHAANKLCLSQPTLTHNMKKLEENMGVTLFDRTSTGVKLTEYGELLLEQGRMMQRIYDNTLVKIAFIKERQEQSLRMGTGHAWWHLFVKDTFDVHRQRYPTANIHIDLGNHLWLMELLLSGDIDLFIGHEIQGLNPKAGISFLPLFSTANSLFVRAGHPLLSLPVEPEKLVDYPYVMMTPDAVRHQHIVDDMQPKKRERNQYHLTERVIYSTNCMLAAIDIVNSSDAVMPYPACVAGYFSRYDIVPLALSQESSRAMVGIYLRRENADAPHIKQAIKLIYQHLQQHADLLR</sequence>
<dbReference type="Gene3D" id="3.40.190.290">
    <property type="match status" value="1"/>
</dbReference>
<dbReference type="GO" id="GO:0003677">
    <property type="term" value="F:DNA binding"/>
    <property type="evidence" value="ECO:0007669"/>
    <property type="project" value="UniProtKB-KW"/>
</dbReference>
<keyword evidence="4" id="KW-0804">Transcription</keyword>
<evidence type="ECO:0000256" key="3">
    <source>
        <dbReference type="ARBA" id="ARBA00023125"/>
    </source>
</evidence>